<accession>A0ABM7PAG1</accession>
<protein>
    <submittedName>
        <fullName evidence="1">Uncharacterized protein</fullName>
    </submittedName>
</protein>
<sequence>MPDYDIKKPCRPDGNTYRESGTVTLTERQARYLVLSGHLAEVTPQKKAK</sequence>
<name>A0ABM7PAG1_9BACT</name>
<dbReference type="Proteomes" id="UP001320148">
    <property type="component" value="Chromosome"/>
</dbReference>
<reference evidence="1 2" key="1">
    <citation type="submission" date="2021-02" db="EMBL/GenBank/DDBJ databases">
        <title>Complete genome of Desulfoluna sp. strain ASN36.</title>
        <authorList>
            <person name="Takahashi A."/>
            <person name="Kojima H."/>
            <person name="Fukui M."/>
        </authorList>
    </citation>
    <scope>NUCLEOTIDE SEQUENCE [LARGE SCALE GENOMIC DNA]</scope>
    <source>
        <strain evidence="1 2">ASN36</strain>
    </source>
</reference>
<evidence type="ECO:0000313" key="1">
    <source>
        <dbReference type="EMBL" id="BCS94616.1"/>
    </source>
</evidence>
<proteinExistence type="predicted"/>
<dbReference type="RefSeq" id="WP_236890922.1">
    <property type="nucleotide sequence ID" value="NZ_AP024488.1"/>
</dbReference>
<dbReference type="EMBL" id="AP024488">
    <property type="protein sequence ID" value="BCS94616.1"/>
    <property type="molecule type" value="Genomic_DNA"/>
</dbReference>
<organism evidence="1 2">
    <name type="scientific">Desulfoluna limicola</name>
    <dbReference type="NCBI Taxonomy" id="2810562"/>
    <lineage>
        <taxon>Bacteria</taxon>
        <taxon>Pseudomonadati</taxon>
        <taxon>Thermodesulfobacteriota</taxon>
        <taxon>Desulfobacteria</taxon>
        <taxon>Desulfobacterales</taxon>
        <taxon>Desulfolunaceae</taxon>
        <taxon>Desulfoluna</taxon>
    </lineage>
</organism>
<gene>
    <name evidence="1" type="ORF">DSLASN_02480</name>
</gene>
<keyword evidence="2" id="KW-1185">Reference proteome</keyword>
<evidence type="ECO:0000313" key="2">
    <source>
        <dbReference type="Proteomes" id="UP001320148"/>
    </source>
</evidence>